<feature type="repeat" description="ANK" evidence="7">
    <location>
        <begin position="275"/>
        <end position="298"/>
    </location>
</feature>
<dbReference type="InterPro" id="IPR002110">
    <property type="entry name" value="Ankyrin_rpt"/>
</dbReference>
<dbReference type="PANTHER" id="PTHR24186">
    <property type="entry name" value="PROTEIN PHOSPHATASE 1 REGULATORY SUBUNIT"/>
    <property type="match status" value="1"/>
</dbReference>
<evidence type="ECO:0000256" key="8">
    <source>
        <dbReference type="SAM" id="Phobius"/>
    </source>
</evidence>
<accession>A0A5N6QIQ5</accession>
<evidence type="ECO:0000256" key="4">
    <source>
        <dbReference type="ARBA" id="ARBA00022989"/>
    </source>
</evidence>
<evidence type="ECO:0000256" key="7">
    <source>
        <dbReference type="PROSITE-ProRule" id="PRU00023"/>
    </source>
</evidence>
<dbReference type="SUPFAM" id="SSF48403">
    <property type="entry name" value="Ankyrin repeat"/>
    <property type="match status" value="2"/>
</dbReference>
<sequence>MDQTLLEAIARNDRRAFMSIVGENEEILQQRAANSSHTVLHLASRFGHIQMVTDIVKLRPDMVAAENSRLETPLHEACRQGNLKVAMLLIDTNPWAACKLNSDRQSALFMACSHGHLKVVEFLLSRPWMRGLVEDDFGQNCLLVAVSRGHTGIVRQILDVCPNFAQKIDTNGYSPLHCSCHRENLEITRMLLRLDADLALQYNNDGYTPLHLAAMKGNTAILKEFMSMAPTSFHYHTTKGDTVFHLIVRYNHCDAFFHLVHVFNDTSIFHCLDQYGNTVLHLAVYGGHHQIVEYLINKTTVDFRIQNHKGLTAFDIMDQTTENAHMKIIQHKVETMCEIQENDISEPECSSKQTQSTLTSLGQQKHLSERRQEEVAEIYRSRQNKQDETYDEAVQNARNTIILVAILIATVTFAAGVTPPGGVHQDGELKGKSLVCGTTAFKVFALSNNIALFSSLCIVVVLVSIIPFQRKPQMMIMRVAHKVLWISVSFMGTAYVAATLVILPHGMGAEWTFVASLSISGGALGTVFFGLTIMLVDHWCRKKKWKKERMRVGDALAKSRIKSLYSFNSDLESSHRYGYHSY</sequence>
<dbReference type="PROSITE" id="PS50088">
    <property type="entry name" value="ANK_REPEAT"/>
    <property type="match status" value="3"/>
</dbReference>
<protein>
    <recommendedName>
        <fullName evidence="9">PGG domain-containing protein</fullName>
    </recommendedName>
</protein>
<evidence type="ECO:0000313" key="11">
    <source>
        <dbReference type="Proteomes" id="UP000327013"/>
    </source>
</evidence>
<dbReference type="InterPro" id="IPR036770">
    <property type="entry name" value="Ankyrin_rpt-contain_sf"/>
</dbReference>
<dbReference type="SMART" id="SM00248">
    <property type="entry name" value="ANK"/>
    <property type="match status" value="8"/>
</dbReference>
<dbReference type="Pfam" id="PF00023">
    <property type="entry name" value="Ank"/>
    <property type="match status" value="1"/>
</dbReference>
<feature type="repeat" description="ANK" evidence="7">
    <location>
        <begin position="205"/>
        <end position="227"/>
    </location>
</feature>
<dbReference type="Pfam" id="PF13962">
    <property type="entry name" value="PGG"/>
    <property type="match status" value="1"/>
</dbReference>
<name>A0A5N6QIQ5_9ROSI</name>
<dbReference type="EMBL" id="CM017321">
    <property type="protein sequence ID" value="KAE7999218.1"/>
    <property type="molecule type" value="Genomic_DNA"/>
</dbReference>
<organism evidence="10 11">
    <name type="scientific">Carpinus fangiana</name>
    <dbReference type="NCBI Taxonomy" id="176857"/>
    <lineage>
        <taxon>Eukaryota</taxon>
        <taxon>Viridiplantae</taxon>
        <taxon>Streptophyta</taxon>
        <taxon>Embryophyta</taxon>
        <taxon>Tracheophyta</taxon>
        <taxon>Spermatophyta</taxon>
        <taxon>Magnoliopsida</taxon>
        <taxon>eudicotyledons</taxon>
        <taxon>Gunneridae</taxon>
        <taxon>Pentapetalae</taxon>
        <taxon>rosids</taxon>
        <taxon>fabids</taxon>
        <taxon>Fagales</taxon>
        <taxon>Betulaceae</taxon>
        <taxon>Carpinus</taxon>
    </lineage>
</organism>
<dbReference type="PROSITE" id="PS50297">
    <property type="entry name" value="ANK_REP_REGION"/>
    <property type="match status" value="3"/>
</dbReference>
<feature type="transmembrane region" description="Helical" evidence="8">
    <location>
        <begin position="483"/>
        <end position="503"/>
    </location>
</feature>
<evidence type="ECO:0000256" key="2">
    <source>
        <dbReference type="ARBA" id="ARBA00022692"/>
    </source>
</evidence>
<keyword evidence="3" id="KW-0677">Repeat</keyword>
<dbReference type="OrthoDB" id="20872at2759"/>
<feature type="transmembrane region" description="Helical" evidence="8">
    <location>
        <begin position="401"/>
        <end position="423"/>
    </location>
</feature>
<gene>
    <name evidence="10" type="ORF">FH972_003673</name>
</gene>
<keyword evidence="11" id="KW-1185">Reference proteome</keyword>
<evidence type="ECO:0000256" key="5">
    <source>
        <dbReference type="ARBA" id="ARBA00023043"/>
    </source>
</evidence>
<evidence type="ECO:0000256" key="6">
    <source>
        <dbReference type="ARBA" id="ARBA00023136"/>
    </source>
</evidence>
<evidence type="ECO:0000259" key="9">
    <source>
        <dbReference type="Pfam" id="PF13962"/>
    </source>
</evidence>
<reference evidence="10 11" key="1">
    <citation type="submission" date="2019-06" db="EMBL/GenBank/DDBJ databases">
        <title>A chromosomal-level reference genome of Carpinus fangiana (Coryloideae, Betulaceae).</title>
        <authorList>
            <person name="Yang X."/>
            <person name="Wang Z."/>
            <person name="Zhang L."/>
            <person name="Hao G."/>
            <person name="Liu J."/>
            <person name="Yang Y."/>
        </authorList>
    </citation>
    <scope>NUCLEOTIDE SEQUENCE [LARGE SCALE GENOMIC DNA]</scope>
    <source>
        <strain evidence="10">Cfa_2016G</strain>
        <tissue evidence="10">Leaf</tissue>
    </source>
</reference>
<feature type="transmembrane region" description="Helical" evidence="8">
    <location>
        <begin position="443"/>
        <end position="463"/>
    </location>
</feature>
<feature type="domain" description="PGG" evidence="9">
    <location>
        <begin position="392"/>
        <end position="500"/>
    </location>
</feature>
<dbReference type="AlphaFoldDB" id="A0A5N6QIQ5"/>
<keyword evidence="5 7" id="KW-0040">ANK repeat</keyword>
<keyword evidence="6 8" id="KW-0472">Membrane</keyword>
<dbReference type="InterPro" id="IPR026961">
    <property type="entry name" value="PGG_dom"/>
</dbReference>
<comment type="subcellular location">
    <subcellularLocation>
        <location evidence="1">Membrane</location>
        <topology evidence="1">Multi-pass membrane protein</topology>
    </subcellularLocation>
</comment>
<feature type="repeat" description="ANK" evidence="7">
    <location>
        <begin position="171"/>
        <end position="203"/>
    </location>
</feature>
<proteinExistence type="predicted"/>
<dbReference type="PANTHER" id="PTHR24186:SF38">
    <property type="entry name" value="ANKYRIN REPEAT FAMILY PROTEIN"/>
    <property type="match status" value="1"/>
</dbReference>
<feature type="transmembrane region" description="Helical" evidence="8">
    <location>
        <begin position="515"/>
        <end position="540"/>
    </location>
</feature>
<keyword evidence="2 8" id="KW-0812">Transmembrane</keyword>
<dbReference type="Gene3D" id="1.25.40.20">
    <property type="entry name" value="Ankyrin repeat-containing domain"/>
    <property type="match status" value="2"/>
</dbReference>
<dbReference type="Pfam" id="PF12796">
    <property type="entry name" value="Ank_2"/>
    <property type="match status" value="3"/>
</dbReference>
<evidence type="ECO:0000256" key="3">
    <source>
        <dbReference type="ARBA" id="ARBA00022737"/>
    </source>
</evidence>
<dbReference type="GO" id="GO:0005886">
    <property type="term" value="C:plasma membrane"/>
    <property type="evidence" value="ECO:0007669"/>
    <property type="project" value="TreeGrafter"/>
</dbReference>
<dbReference type="Proteomes" id="UP000327013">
    <property type="component" value="Chromosome 1"/>
</dbReference>
<keyword evidence="4 8" id="KW-1133">Transmembrane helix</keyword>
<evidence type="ECO:0000313" key="10">
    <source>
        <dbReference type="EMBL" id="KAE7999218.1"/>
    </source>
</evidence>
<evidence type="ECO:0000256" key="1">
    <source>
        <dbReference type="ARBA" id="ARBA00004141"/>
    </source>
</evidence>